<comment type="caution">
    <text evidence="1">The sequence shown here is derived from an EMBL/GenBank/DDBJ whole genome shotgun (WGS) entry which is preliminary data.</text>
</comment>
<gene>
    <name evidence="1" type="ORF">WJ0W_001536</name>
</gene>
<accession>A0ABM9FYH9</accession>
<protein>
    <submittedName>
        <fullName evidence="1">Uncharacterized protein</fullName>
    </submittedName>
</protein>
<proteinExistence type="predicted"/>
<reference evidence="1" key="1">
    <citation type="submission" date="2022-06" db="EMBL/GenBank/DDBJ databases">
        <authorList>
            <person name="Dietemann V."/>
            <person name="Ory F."/>
            <person name="Dainat B."/>
            <person name="Oberhansli S."/>
        </authorList>
    </citation>
    <scope>NUCLEOTIDE SEQUENCE</scope>
    <source>
        <strain evidence="1">Ena-SAMPLE-TAB-26-04-2022-14:26:32:270-5432</strain>
    </source>
</reference>
<keyword evidence="2" id="KW-1185">Reference proteome</keyword>
<sequence length="90" mass="10139">MNRILRLPPRFVKEAERQKNSFLARVEETAAITKGSFFTCLAVARVFAIILIQRETVLSSRENWGFIGPLPALEMHKKTVPCHDVGDASI</sequence>
<dbReference type="RefSeq" id="WP_261944668.1">
    <property type="nucleotide sequence ID" value="NZ_AP031304.1"/>
</dbReference>
<organism evidence="1 2">
    <name type="scientific">Paenibacillus melissococcoides</name>
    <dbReference type="NCBI Taxonomy" id="2912268"/>
    <lineage>
        <taxon>Bacteria</taxon>
        <taxon>Bacillati</taxon>
        <taxon>Bacillota</taxon>
        <taxon>Bacilli</taxon>
        <taxon>Bacillales</taxon>
        <taxon>Paenibacillaceae</taxon>
        <taxon>Paenibacillus</taxon>
    </lineage>
</organism>
<dbReference type="EMBL" id="CALYLO010000001">
    <property type="protein sequence ID" value="CAH8244298.1"/>
    <property type="molecule type" value="Genomic_DNA"/>
</dbReference>
<evidence type="ECO:0000313" key="1">
    <source>
        <dbReference type="EMBL" id="CAH8244298.1"/>
    </source>
</evidence>
<evidence type="ECO:0000313" key="2">
    <source>
        <dbReference type="Proteomes" id="UP001154322"/>
    </source>
</evidence>
<name>A0ABM9FYH9_9BACL</name>
<dbReference type="Proteomes" id="UP001154322">
    <property type="component" value="Unassembled WGS sequence"/>
</dbReference>